<gene>
    <name evidence="2" type="ORF">GCM10023095_14220</name>
</gene>
<proteinExistence type="predicted"/>
<keyword evidence="1" id="KW-0732">Signal</keyword>
<dbReference type="PANTHER" id="PTHR34387:SF1">
    <property type="entry name" value="PERIPLASMIC IMMUNOGENIC PROTEIN"/>
    <property type="match status" value="1"/>
</dbReference>
<keyword evidence="3" id="KW-1185">Reference proteome</keyword>
<dbReference type="EMBL" id="BAABFC010000010">
    <property type="protein sequence ID" value="GAA4497537.1"/>
    <property type="molecule type" value="Genomic_DNA"/>
</dbReference>
<comment type="caution">
    <text evidence="2">The sequence shown here is derived from an EMBL/GenBank/DDBJ whole genome shotgun (WGS) entry which is preliminary data.</text>
</comment>
<reference evidence="3" key="1">
    <citation type="journal article" date="2019" name="Int. J. Syst. Evol. Microbiol.">
        <title>The Global Catalogue of Microorganisms (GCM) 10K type strain sequencing project: providing services to taxonomists for standard genome sequencing and annotation.</title>
        <authorList>
            <consortium name="The Broad Institute Genomics Platform"/>
            <consortium name="The Broad Institute Genome Sequencing Center for Infectious Disease"/>
            <person name="Wu L."/>
            <person name="Ma J."/>
        </authorList>
    </citation>
    <scope>NUCLEOTIDE SEQUENCE [LARGE SCALE GENOMIC DNA]</scope>
    <source>
        <strain evidence="3">JCM 32226</strain>
    </source>
</reference>
<dbReference type="PANTHER" id="PTHR34387">
    <property type="entry name" value="SLR1258 PROTEIN"/>
    <property type="match status" value="1"/>
</dbReference>
<name>A0ABP8Q4J1_9GAMM</name>
<feature type="chain" id="PRO_5046458363" evidence="1">
    <location>
        <begin position="22"/>
        <end position="235"/>
    </location>
</feature>
<feature type="signal peptide" evidence="1">
    <location>
        <begin position="1"/>
        <end position="21"/>
    </location>
</feature>
<dbReference type="Proteomes" id="UP001501321">
    <property type="component" value="Unassembled WGS sequence"/>
</dbReference>
<evidence type="ECO:0000313" key="3">
    <source>
        <dbReference type="Proteomes" id="UP001501321"/>
    </source>
</evidence>
<dbReference type="Gene3D" id="3.30.110.170">
    <property type="entry name" value="Protein of unknown function (DUF541), domain 1"/>
    <property type="match status" value="1"/>
</dbReference>
<dbReference type="Gene3D" id="3.30.70.2970">
    <property type="entry name" value="Protein of unknown function (DUF541), domain 2"/>
    <property type="match status" value="1"/>
</dbReference>
<dbReference type="Pfam" id="PF04402">
    <property type="entry name" value="SIMPL"/>
    <property type="match status" value="1"/>
</dbReference>
<accession>A0ABP8Q4J1</accession>
<organism evidence="2 3">
    <name type="scientific">Pseudaeromonas paramecii</name>
    <dbReference type="NCBI Taxonomy" id="2138166"/>
    <lineage>
        <taxon>Bacteria</taxon>
        <taxon>Pseudomonadati</taxon>
        <taxon>Pseudomonadota</taxon>
        <taxon>Gammaproteobacteria</taxon>
        <taxon>Aeromonadales</taxon>
        <taxon>Aeromonadaceae</taxon>
        <taxon>Pseudaeromonas</taxon>
    </lineage>
</organism>
<dbReference type="InterPro" id="IPR007497">
    <property type="entry name" value="SIMPL/DUF541"/>
</dbReference>
<sequence>MNNWSRLCAGLSLCICMGAGAAELQAPAGPHLITNGVAEIRVEPDMATLSFAVSLREASTVKVRESVDSRVASLVSQLEKIGLQKADIDASNLHIAPEYDYRNQDGGKLLGYRGMREVNVRLYQLERISLVVDAALAAGINTVSQIQYGVKDDSRYRLQVRELAIADSQQKASDLAKAYAAKLGSLYALSYRNDQRSAPIYLQKMATNAAADAQASYLPEPVVFRDDIEVIYNLD</sequence>
<protein>
    <submittedName>
        <fullName evidence="2">SIMPL domain-containing protein</fullName>
    </submittedName>
</protein>
<evidence type="ECO:0000313" key="2">
    <source>
        <dbReference type="EMBL" id="GAA4497537.1"/>
    </source>
</evidence>
<evidence type="ECO:0000256" key="1">
    <source>
        <dbReference type="SAM" id="SignalP"/>
    </source>
</evidence>
<dbReference type="InterPro" id="IPR052022">
    <property type="entry name" value="26kDa_periplasmic_antigen"/>
</dbReference>